<reference evidence="1" key="2">
    <citation type="submission" date="2021-04" db="EMBL/GenBank/DDBJ databases">
        <title>Draft genome assembly of strain Phenylobacterium sp. 20VBR1 using MiniION and Illumina platforms.</title>
        <authorList>
            <person name="Thomas F.A."/>
            <person name="Krishnan K.P."/>
            <person name="Sinha R.K."/>
        </authorList>
    </citation>
    <scope>NUCLEOTIDE SEQUENCE</scope>
    <source>
        <strain evidence="1">20VBR1</strain>
    </source>
</reference>
<name>A0A941HV95_9CAUL</name>
<dbReference type="RefSeq" id="WP_215338346.1">
    <property type="nucleotide sequence ID" value="NZ_JAGSGD010000001.1"/>
</dbReference>
<organism evidence="1 3">
    <name type="scientific">Phenylobacterium glaciei</name>
    <dbReference type="NCBI Taxonomy" id="2803784"/>
    <lineage>
        <taxon>Bacteria</taxon>
        <taxon>Pseudomonadati</taxon>
        <taxon>Pseudomonadota</taxon>
        <taxon>Alphaproteobacteria</taxon>
        <taxon>Caulobacterales</taxon>
        <taxon>Caulobacteraceae</taxon>
        <taxon>Phenylobacterium</taxon>
    </lineage>
</organism>
<reference evidence="2" key="1">
    <citation type="submission" date="2021-01" db="EMBL/GenBank/DDBJ databases">
        <title>Genome sequence of Phenylobacterium sp. 20VBR1 isolated from a valley glaceir, Ny-Alesund, Svalbard.</title>
        <authorList>
            <person name="Thomas F.A."/>
            <person name="Krishnan K.P."/>
            <person name="Sinha R.K."/>
        </authorList>
    </citation>
    <scope>NUCLEOTIDE SEQUENCE</scope>
    <source>
        <strain evidence="2">20VBR1</strain>
    </source>
</reference>
<dbReference type="AlphaFoldDB" id="A0A941HV95"/>
<dbReference type="EMBL" id="CP068570">
    <property type="protein sequence ID" value="QQZ50873.1"/>
    <property type="molecule type" value="Genomic_DNA"/>
</dbReference>
<dbReference type="EMBL" id="JAGSGD010000001">
    <property type="protein sequence ID" value="MBR7618468.1"/>
    <property type="molecule type" value="Genomic_DNA"/>
</dbReference>
<keyword evidence="3" id="KW-1185">Reference proteome</keyword>
<evidence type="ECO:0000313" key="3">
    <source>
        <dbReference type="Proteomes" id="UP000622580"/>
    </source>
</evidence>
<accession>A0A941HV95</accession>
<gene>
    <name evidence="1" type="ORF">JKL49_03620</name>
    <name evidence="2" type="ORF">JKL49_06260</name>
</gene>
<evidence type="ECO:0000313" key="1">
    <source>
        <dbReference type="EMBL" id="MBR7618468.1"/>
    </source>
</evidence>
<sequence length="89" mass="9950">MQSSTSFTRETVQLDGETFYDCDFQKCRLVYSGGEAPVFTECRFEDCDWKFEEGAARTLEHMKAVWNAGGKPQLQALIKDITSGGAARS</sequence>
<dbReference type="Proteomes" id="UP000622580">
    <property type="component" value="Unassembled WGS sequence"/>
</dbReference>
<proteinExistence type="predicted"/>
<protein>
    <submittedName>
        <fullName evidence="1">Uncharacterized protein</fullName>
    </submittedName>
</protein>
<evidence type="ECO:0000313" key="2">
    <source>
        <dbReference type="EMBL" id="QQZ50873.1"/>
    </source>
</evidence>